<accession>A0A1I5AER9</accession>
<evidence type="ECO:0000313" key="3">
    <source>
        <dbReference type="Proteomes" id="UP000198867"/>
    </source>
</evidence>
<dbReference type="SUPFAM" id="SSF54427">
    <property type="entry name" value="NTF2-like"/>
    <property type="match status" value="1"/>
</dbReference>
<evidence type="ECO:0008006" key="4">
    <source>
        <dbReference type="Google" id="ProtNLM"/>
    </source>
</evidence>
<name>A0A1I5AER9_9MICO</name>
<dbReference type="Proteomes" id="UP000198867">
    <property type="component" value="Unassembled WGS sequence"/>
</dbReference>
<evidence type="ECO:0000313" key="2">
    <source>
        <dbReference type="EMBL" id="SFN60954.1"/>
    </source>
</evidence>
<dbReference type="InterPro" id="IPR032710">
    <property type="entry name" value="NTF2-like_dom_sf"/>
</dbReference>
<organism evidence="2 3">
    <name type="scientific">Mycetocola miduiensis</name>
    <dbReference type="NCBI Taxonomy" id="995034"/>
    <lineage>
        <taxon>Bacteria</taxon>
        <taxon>Bacillati</taxon>
        <taxon>Actinomycetota</taxon>
        <taxon>Actinomycetes</taxon>
        <taxon>Micrococcales</taxon>
        <taxon>Microbacteriaceae</taxon>
        <taxon>Mycetocola</taxon>
    </lineage>
</organism>
<gene>
    <name evidence="2" type="ORF">SAMN05216219_1402</name>
</gene>
<reference evidence="3" key="1">
    <citation type="submission" date="2016-10" db="EMBL/GenBank/DDBJ databases">
        <authorList>
            <person name="Varghese N."/>
            <person name="Submissions S."/>
        </authorList>
    </citation>
    <scope>NUCLEOTIDE SEQUENCE [LARGE SCALE GENOMIC DNA]</scope>
    <source>
        <strain evidence="3">CGMCC 1.11101</strain>
    </source>
</reference>
<protein>
    <recommendedName>
        <fullName evidence="4">Ester cyclase</fullName>
    </recommendedName>
</protein>
<evidence type="ECO:0000256" key="1">
    <source>
        <dbReference type="SAM" id="MobiDB-lite"/>
    </source>
</evidence>
<proteinExistence type="predicted"/>
<dbReference type="EMBL" id="FOVM01000003">
    <property type="protein sequence ID" value="SFN60954.1"/>
    <property type="molecule type" value="Genomic_DNA"/>
</dbReference>
<sequence length="83" mass="9258">MSLTDGVGDVDGHSPTRTRPVEVERSALRRHGSALPSGEIPPTGRSLKFNIAFFSRFDENGLIVDERRYYDVLNQLEQLGLAE</sequence>
<dbReference type="OrthoDB" id="9182871at2"/>
<keyword evidence="3" id="KW-1185">Reference proteome</keyword>
<feature type="compositionally biased region" description="Basic and acidic residues" evidence="1">
    <location>
        <begin position="10"/>
        <end position="27"/>
    </location>
</feature>
<dbReference type="AlphaFoldDB" id="A0A1I5AER9"/>
<dbReference type="RefSeq" id="WP_090710014.1">
    <property type="nucleotide sequence ID" value="NZ_FOVM01000003.1"/>
</dbReference>
<dbReference type="STRING" id="995034.SAMN05216219_1402"/>
<feature type="region of interest" description="Disordered" evidence="1">
    <location>
        <begin position="1"/>
        <end position="43"/>
    </location>
</feature>
<dbReference type="Gene3D" id="3.10.450.50">
    <property type="match status" value="1"/>
</dbReference>